<proteinExistence type="predicted"/>
<comment type="caution">
    <text evidence="1">The sequence shown here is derived from an EMBL/GenBank/DDBJ whole genome shotgun (WGS) entry which is preliminary data.</text>
</comment>
<name>X1P915_9ZZZZ</name>
<protein>
    <submittedName>
        <fullName evidence="1">Uncharacterized protein</fullName>
    </submittedName>
</protein>
<gene>
    <name evidence="1" type="ORF">S06H3_64337</name>
</gene>
<reference evidence="1" key="1">
    <citation type="journal article" date="2014" name="Front. Microbiol.">
        <title>High frequency of phylogenetically diverse reductive dehalogenase-homologous genes in deep subseafloor sedimentary metagenomes.</title>
        <authorList>
            <person name="Kawai M."/>
            <person name="Futagami T."/>
            <person name="Toyoda A."/>
            <person name="Takaki Y."/>
            <person name="Nishi S."/>
            <person name="Hori S."/>
            <person name="Arai W."/>
            <person name="Tsubouchi T."/>
            <person name="Morono Y."/>
            <person name="Uchiyama I."/>
            <person name="Ito T."/>
            <person name="Fujiyama A."/>
            <person name="Inagaki F."/>
            <person name="Takami H."/>
        </authorList>
    </citation>
    <scope>NUCLEOTIDE SEQUENCE</scope>
    <source>
        <strain evidence="1">Expedition CK06-06</strain>
    </source>
</reference>
<evidence type="ECO:0000313" key="1">
    <source>
        <dbReference type="EMBL" id="GAI52348.1"/>
    </source>
</evidence>
<organism evidence="1">
    <name type="scientific">marine sediment metagenome</name>
    <dbReference type="NCBI Taxonomy" id="412755"/>
    <lineage>
        <taxon>unclassified sequences</taxon>
        <taxon>metagenomes</taxon>
        <taxon>ecological metagenomes</taxon>
    </lineage>
</organism>
<accession>X1P915</accession>
<dbReference type="EMBL" id="BARV01042942">
    <property type="protein sequence ID" value="GAI52348.1"/>
    <property type="molecule type" value="Genomic_DNA"/>
</dbReference>
<sequence length="94" mass="10986">LNNISISSHIKNFIEKELTDDDDVITVANKLFEYFKNLSVYNENISFHVAGYKKENKVSVPYVYFLKTKDNLIKRLKSSKRGQASQLHIPFYIL</sequence>
<dbReference type="AlphaFoldDB" id="X1P915"/>
<feature type="non-terminal residue" evidence="1">
    <location>
        <position position="1"/>
    </location>
</feature>